<dbReference type="CDD" id="cd05233">
    <property type="entry name" value="SDR_c"/>
    <property type="match status" value="1"/>
</dbReference>
<sequence length="242" mass="24999">MNIPVPGKRVLVTGGSRGIGRAVALGLAAGGADVAVCHRQAGPAADSLARELKDIGGDHLVVRADVGRPGDVEDLLGACRDRWGALDAVVCNAGTISHLPFAQLPRAEWDRTLATNLTGTFSVVQGALPLLSPGASLVLIGSKAAAVGVPLRAHYTATKSALTGFARSLCKELGPQGVRVNVLAPGIIDTQELTAEQTRRYESLISLRRLGGPEEIAHVVAFLVSDLSSYLTGETINVDGGT</sequence>
<dbReference type="PANTHER" id="PTHR42760:SF133">
    <property type="entry name" value="3-OXOACYL-[ACYL-CARRIER-PROTEIN] REDUCTASE"/>
    <property type="match status" value="1"/>
</dbReference>
<organism evidence="4 5">
    <name type="scientific">Streptomyces coelicoflavus</name>
    <dbReference type="NCBI Taxonomy" id="285562"/>
    <lineage>
        <taxon>Bacteria</taxon>
        <taxon>Bacillati</taxon>
        <taxon>Actinomycetota</taxon>
        <taxon>Actinomycetes</taxon>
        <taxon>Kitasatosporales</taxon>
        <taxon>Streptomycetaceae</taxon>
        <taxon>Streptomyces</taxon>
    </lineage>
</organism>
<protein>
    <submittedName>
        <fullName evidence="4">SDR family oxidoreductase</fullName>
    </submittedName>
</protein>
<evidence type="ECO:0000256" key="1">
    <source>
        <dbReference type="ARBA" id="ARBA00006484"/>
    </source>
</evidence>
<dbReference type="SMART" id="SM00822">
    <property type="entry name" value="PKS_KR"/>
    <property type="match status" value="1"/>
</dbReference>
<dbReference type="GO" id="GO:0016616">
    <property type="term" value="F:oxidoreductase activity, acting on the CH-OH group of donors, NAD or NADP as acceptor"/>
    <property type="evidence" value="ECO:0007669"/>
    <property type="project" value="TreeGrafter"/>
</dbReference>
<accession>A0A6N9URM1</accession>
<dbReference type="PRINTS" id="PR00081">
    <property type="entry name" value="GDHRDH"/>
</dbReference>
<name>A0A6N9URM1_9ACTN</name>
<evidence type="ECO:0000313" key="4">
    <source>
        <dbReference type="EMBL" id="NEB18900.1"/>
    </source>
</evidence>
<comment type="similarity">
    <text evidence="1">Belongs to the short-chain dehydrogenases/reductases (SDR) family.</text>
</comment>
<dbReference type="Gene3D" id="3.40.50.720">
    <property type="entry name" value="NAD(P)-binding Rossmann-like Domain"/>
    <property type="match status" value="1"/>
</dbReference>
<comment type="caution">
    <text evidence="4">The sequence shown here is derived from an EMBL/GenBank/DDBJ whole genome shotgun (WGS) entry which is preliminary data.</text>
</comment>
<dbReference type="FunFam" id="3.40.50.720:FF:000084">
    <property type="entry name" value="Short-chain dehydrogenase reductase"/>
    <property type="match status" value="1"/>
</dbReference>
<dbReference type="Pfam" id="PF13561">
    <property type="entry name" value="adh_short_C2"/>
    <property type="match status" value="1"/>
</dbReference>
<proteinExistence type="inferred from homology"/>
<dbReference type="PROSITE" id="PS00061">
    <property type="entry name" value="ADH_SHORT"/>
    <property type="match status" value="1"/>
</dbReference>
<reference evidence="4 5" key="1">
    <citation type="submission" date="2020-01" db="EMBL/GenBank/DDBJ databases">
        <title>Insect and environment-associated Actinomycetes.</title>
        <authorList>
            <person name="Currrie C."/>
            <person name="Chevrette M."/>
            <person name="Carlson C."/>
            <person name="Stubbendieck R."/>
            <person name="Wendt-Pienkowski E."/>
        </authorList>
    </citation>
    <scope>NUCLEOTIDE SEQUENCE [LARGE SCALE GENOMIC DNA]</scope>
    <source>
        <strain evidence="4 5">SID14172</strain>
    </source>
</reference>
<evidence type="ECO:0000313" key="5">
    <source>
        <dbReference type="Proteomes" id="UP000469545"/>
    </source>
</evidence>
<dbReference type="AlphaFoldDB" id="A0A6N9URM1"/>
<dbReference type="Proteomes" id="UP000469545">
    <property type="component" value="Unassembled WGS sequence"/>
</dbReference>
<dbReference type="PRINTS" id="PR00080">
    <property type="entry name" value="SDRFAMILY"/>
</dbReference>
<keyword evidence="5" id="KW-1185">Reference proteome</keyword>
<dbReference type="SUPFAM" id="SSF51735">
    <property type="entry name" value="NAD(P)-binding Rossmann-fold domains"/>
    <property type="match status" value="1"/>
</dbReference>
<keyword evidence="2" id="KW-0560">Oxidoreductase</keyword>
<feature type="domain" description="Ketoreductase" evidence="3">
    <location>
        <begin position="8"/>
        <end position="190"/>
    </location>
</feature>
<gene>
    <name evidence="4" type="ORF">G3I46_20725</name>
</gene>
<dbReference type="InterPro" id="IPR002347">
    <property type="entry name" value="SDR_fam"/>
</dbReference>
<evidence type="ECO:0000259" key="3">
    <source>
        <dbReference type="SMART" id="SM00822"/>
    </source>
</evidence>
<dbReference type="InterPro" id="IPR057326">
    <property type="entry name" value="KR_dom"/>
</dbReference>
<dbReference type="EMBL" id="JAAGMB010000469">
    <property type="protein sequence ID" value="NEB18900.1"/>
    <property type="molecule type" value="Genomic_DNA"/>
</dbReference>
<dbReference type="RefSeq" id="WP_164141197.1">
    <property type="nucleotide sequence ID" value="NZ_JAAGMB010000469.1"/>
</dbReference>
<dbReference type="InterPro" id="IPR020904">
    <property type="entry name" value="Sc_DH/Rdtase_CS"/>
</dbReference>
<dbReference type="PANTHER" id="PTHR42760">
    <property type="entry name" value="SHORT-CHAIN DEHYDROGENASES/REDUCTASES FAMILY MEMBER"/>
    <property type="match status" value="1"/>
</dbReference>
<evidence type="ECO:0000256" key="2">
    <source>
        <dbReference type="ARBA" id="ARBA00023002"/>
    </source>
</evidence>
<dbReference type="InterPro" id="IPR036291">
    <property type="entry name" value="NAD(P)-bd_dom_sf"/>
</dbReference>